<dbReference type="GeneID" id="13724349"/>
<dbReference type="KEGG" id="nkr:NKOR_07555"/>
<evidence type="ECO:0008006" key="4">
    <source>
        <dbReference type="Google" id="ProtNLM"/>
    </source>
</evidence>
<evidence type="ECO:0000313" key="3">
    <source>
        <dbReference type="Proteomes" id="UP000006101"/>
    </source>
</evidence>
<dbReference type="EMBL" id="CP003842">
    <property type="protein sequence ID" value="AFS81372.1"/>
    <property type="molecule type" value="Genomic_DNA"/>
</dbReference>
<keyword evidence="3" id="KW-1185">Reference proteome</keyword>
<gene>
    <name evidence="2" type="ORF">NKOR_07555</name>
</gene>
<proteinExistence type="predicted"/>
<sequence>MATKNNPGQKILCFSILFIAVFAVTNFHTFAFAEISLSSYDSIIGPTDRLLIMGTIEGDIQSFNPIKLVVYDPSGNIVYQPNVAIDGDGKFKYLITPTLPSFDDGQYVVEASQEDLKEKTQMYFTVSSDISDGLFDEDMETEIIPEFGTITMMILVVSIISILAITTKTK</sequence>
<dbReference type="Proteomes" id="UP000006101">
    <property type="component" value="Chromosome"/>
</dbReference>
<evidence type="ECO:0000313" key="2">
    <source>
        <dbReference type="EMBL" id="AFS81372.1"/>
    </source>
</evidence>
<dbReference type="NCBIfam" id="TIGR04296">
    <property type="entry name" value="PEFG-CTERM"/>
    <property type="match status" value="1"/>
</dbReference>
<evidence type="ECO:0000256" key="1">
    <source>
        <dbReference type="SAM" id="Phobius"/>
    </source>
</evidence>
<dbReference type="RefSeq" id="WP_014963753.1">
    <property type="nucleotide sequence ID" value="NC_018655.1"/>
</dbReference>
<dbReference type="AlphaFoldDB" id="K0B8E7"/>
<accession>K0B8E7</accession>
<protein>
    <recommendedName>
        <fullName evidence="4">PEFG-CTERM sorting domain-containing protein</fullName>
    </recommendedName>
</protein>
<reference evidence="2 3" key="1">
    <citation type="journal article" date="2012" name="J. Bacteriol.">
        <title>Draft Genome Sequence of an Ammonia-Oxidizing Archaeon, "Candidatus Nitrosopumilus koreensis" AR1, from Marine Sediment.</title>
        <authorList>
            <person name="Park S.J."/>
            <person name="Kim J.G."/>
            <person name="Jung M.Y."/>
            <person name="Kim S.J."/>
            <person name="Cha I.T."/>
            <person name="Kwon K."/>
            <person name="Lee J.H."/>
            <person name="Rhee S.K."/>
        </authorList>
    </citation>
    <scope>NUCLEOTIDE SEQUENCE [LARGE SCALE GENOMIC DNA]</scope>
    <source>
        <strain evidence="2 3">AR1</strain>
    </source>
</reference>
<dbReference type="PATRIC" id="fig|1229908.8.peg.1642"/>
<organism evidence="2 3">
    <name type="scientific">Candidatus Nitrosopumilus koreensis AR1</name>
    <dbReference type="NCBI Taxonomy" id="1229908"/>
    <lineage>
        <taxon>Archaea</taxon>
        <taxon>Nitrososphaerota</taxon>
        <taxon>Nitrososphaeria</taxon>
        <taxon>Nitrosopumilales</taxon>
        <taxon>Nitrosopumilaceae</taxon>
        <taxon>Nitrosopumilus</taxon>
    </lineage>
</organism>
<feature type="transmembrane region" description="Helical" evidence="1">
    <location>
        <begin position="143"/>
        <end position="165"/>
    </location>
</feature>
<keyword evidence="1" id="KW-1133">Transmembrane helix</keyword>
<dbReference type="HOGENOM" id="CLU_1375464_0_0_2"/>
<feature type="transmembrane region" description="Helical" evidence="1">
    <location>
        <begin position="12"/>
        <end position="33"/>
    </location>
</feature>
<keyword evidence="1" id="KW-0472">Membrane</keyword>
<name>K0B8E7_9ARCH</name>
<dbReference type="InterPro" id="IPR027560">
    <property type="entry name" value="PEFG-CTERM"/>
</dbReference>
<keyword evidence="1" id="KW-0812">Transmembrane</keyword>